<comment type="caution">
    <text evidence="1">The sequence shown here is derived from an EMBL/GenBank/DDBJ whole genome shotgun (WGS) entry which is preliminary data.</text>
</comment>
<evidence type="ECO:0000313" key="2">
    <source>
        <dbReference type="Proteomes" id="UP000698752"/>
    </source>
</evidence>
<accession>A0ABS5ENY6</accession>
<dbReference type="EMBL" id="JAAEDI010000033">
    <property type="protein sequence ID" value="MBR0652744.1"/>
    <property type="molecule type" value="Genomic_DNA"/>
</dbReference>
<gene>
    <name evidence="1" type="ORF">GXW78_24015</name>
</gene>
<organism evidence="1 2">
    <name type="scientific">Neoroseomonas terrae</name>
    <dbReference type="NCBI Taxonomy" id="424799"/>
    <lineage>
        <taxon>Bacteria</taxon>
        <taxon>Pseudomonadati</taxon>
        <taxon>Pseudomonadota</taxon>
        <taxon>Alphaproteobacteria</taxon>
        <taxon>Acetobacterales</taxon>
        <taxon>Acetobacteraceae</taxon>
        <taxon>Neoroseomonas</taxon>
    </lineage>
</organism>
<name>A0ABS5ENY6_9PROT</name>
<reference evidence="2" key="1">
    <citation type="journal article" date="2021" name="Syst. Appl. Microbiol.">
        <title>Roseomonas hellenica sp. nov., isolated from roots of wild-growing Alkanna tinctoria.</title>
        <authorList>
            <person name="Rat A."/>
            <person name="Naranjo H.D."/>
            <person name="Lebbe L."/>
            <person name="Cnockaert M."/>
            <person name="Krigas N."/>
            <person name="Grigoriadou K."/>
            <person name="Maloupa E."/>
            <person name="Willems A."/>
        </authorList>
    </citation>
    <scope>NUCLEOTIDE SEQUENCE [LARGE SCALE GENOMIC DNA]</scope>
    <source>
        <strain evidence="2">LMG 31159</strain>
    </source>
</reference>
<protein>
    <submittedName>
        <fullName evidence="1">Uncharacterized protein</fullName>
    </submittedName>
</protein>
<dbReference type="Proteomes" id="UP000698752">
    <property type="component" value="Unassembled WGS sequence"/>
</dbReference>
<dbReference type="RefSeq" id="WP_211871457.1">
    <property type="nucleotide sequence ID" value="NZ_JAAEDI010000033.1"/>
</dbReference>
<evidence type="ECO:0000313" key="1">
    <source>
        <dbReference type="EMBL" id="MBR0652744.1"/>
    </source>
</evidence>
<keyword evidence="2" id="KW-1185">Reference proteome</keyword>
<sequence>MEHISAATYSAIVDDLTSVETIMLDGRWPISVGRSAHYGHIMIGHVQDRFIIVTLDPVPDPDPDWAARPLTMNPEAFQ</sequence>
<proteinExistence type="predicted"/>